<evidence type="ECO:0000256" key="7">
    <source>
        <dbReference type="ARBA" id="ARBA00023065"/>
    </source>
</evidence>
<protein>
    <submittedName>
        <fullName evidence="11">ATP synthase subunit d, mitochondrial</fullName>
    </submittedName>
</protein>
<reference evidence="11 12" key="1">
    <citation type="submission" date="2019-07" db="EMBL/GenBank/DDBJ databases">
        <title>Draft genome assembly of a fouling barnacle, Amphibalanus amphitrite (Darwin, 1854): The first reference genome for Thecostraca.</title>
        <authorList>
            <person name="Kim W."/>
        </authorList>
    </citation>
    <scope>NUCLEOTIDE SEQUENCE [LARGE SCALE GENOMIC DNA]</scope>
    <source>
        <strain evidence="11">SNU_AA5</strain>
        <tissue evidence="11">Soma without cirri and trophi</tissue>
    </source>
</reference>
<evidence type="ECO:0000256" key="9">
    <source>
        <dbReference type="ARBA" id="ARBA00023136"/>
    </source>
</evidence>
<evidence type="ECO:0000313" key="11">
    <source>
        <dbReference type="EMBL" id="KAF0301507.1"/>
    </source>
</evidence>
<proteinExistence type="inferred from homology"/>
<keyword evidence="4" id="KW-0138">CF(0)</keyword>
<dbReference type="Proteomes" id="UP000440578">
    <property type="component" value="Unassembled WGS sequence"/>
</dbReference>
<keyword evidence="7" id="KW-0406">Ion transport</keyword>
<evidence type="ECO:0000256" key="1">
    <source>
        <dbReference type="ARBA" id="ARBA00004273"/>
    </source>
</evidence>
<comment type="caution">
    <text evidence="11">The sequence shown here is derived from an EMBL/GenBank/DDBJ whole genome shotgun (WGS) entry which is preliminary data.</text>
</comment>
<keyword evidence="12" id="KW-1185">Reference proteome</keyword>
<evidence type="ECO:0000256" key="5">
    <source>
        <dbReference type="ARBA" id="ARBA00022781"/>
    </source>
</evidence>
<dbReference type="GO" id="GO:0005743">
    <property type="term" value="C:mitochondrial inner membrane"/>
    <property type="evidence" value="ECO:0007669"/>
    <property type="project" value="UniProtKB-SubCell"/>
</dbReference>
<comment type="similarity">
    <text evidence="2">Belongs to the ATPase d subunit family.</text>
</comment>
<evidence type="ECO:0000313" key="12">
    <source>
        <dbReference type="Proteomes" id="UP000440578"/>
    </source>
</evidence>
<dbReference type="InterPro" id="IPR036228">
    <property type="entry name" value="ATP_synth_F0_dsu_sf_mt"/>
</dbReference>
<organism evidence="11 12">
    <name type="scientific">Amphibalanus amphitrite</name>
    <name type="common">Striped barnacle</name>
    <name type="synonym">Balanus amphitrite</name>
    <dbReference type="NCBI Taxonomy" id="1232801"/>
    <lineage>
        <taxon>Eukaryota</taxon>
        <taxon>Metazoa</taxon>
        <taxon>Ecdysozoa</taxon>
        <taxon>Arthropoda</taxon>
        <taxon>Crustacea</taxon>
        <taxon>Multicrustacea</taxon>
        <taxon>Cirripedia</taxon>
        <taxon>Thoracica</taxon>
        <taxon>Thoracicalcarea</taxon>
        <taxon>Balanomorpha</taxon>
        <taxon>Balanoidea</taxon>
        <taxon>Balanidae</taxon>
        <taxon>Amphibalaninae</taxon>
        <taxon>Amphibalanus</taxon>
    </lineage>
</organism>
<keyword evidence="9" id="KW-0472">Membrane</keyword>
<evidence type="ECO:0000256" key="3">
    <source>
        <dbReference type="ARBA" id="ARBA00022448"/>
    </source>
</evidence>
<keyword evidence="6" id="KW-0999">Mitochondrion inner membrane</keyword>
<dbReference type="PANTHER" id="PTHR12700">
    <property type="entry name" value="ATP SYNTHASE SUBUNIT D, MITOCHONDRIAL"/>
    <property type="match status" value="1"/>
</dbReference>
<dbReference type="GO" id="GO:0045259">
    <property type="term" value="C:proton-transporting ATP synthase complex"/>
    <property type="evidence" value="ECO:0007669"/>
    <property type="project" value="UniProtKB-KW"/>
</dbReference>
<evidence type="ECO:0000256" key="4">
    <source>
        <dbReference type="ARBA" id="ARBA00022547"/>
    </source>
</evidence>
<name>A0A6A4W0H3_AMPAM</name>
<sequence>MFSEFITICTNQLLRRFSIKNNLRRNRRSLFSFFVPPSPWCLGRLNLFYFQKWLLRGFPSLLSTGLPLPKGCRKIRNLCTCNLRQSQTDIFAGCWLSQSLCLPWTGPTTPRGSPAPGMVDQFKKQLAALSVPYPEDKGVSSQIDAQAKEAEKKVTQFVSESKARIAGYEAELAKWEVVPAFDQMTMEEFRDHFPDLALDPVNRPTFWPHTPEAQQPDEPAAH</sequence>
<evidence type="ECO:0000256" key="6">
    <source>
        <dbReference type="ARBA" id="ARBA00022792"/>
    </source>
</evidence>
<evidence type="ECO:0000256" key="8">
    <source>
        <dbReference type="ARBA" id="ARBA00023128"/>
    </source>
</evidence>
<keyword evidence="5" id="KW-0375">Hydrogen ion transport</keyword>
<dbReference type="OrthoDB" id="35799at2759"/>
<keyword evidence="8" id="KW-0496">Mitochondrion</keyword>
<evidence type="ECO:0000256" key="2">
    <source>
        <dbReference type="ARBA" id="ARBA00006842"/>
    </source>
</evidence>
<dbReference type="Gene3D" id="6.10.280.70">
    <property type="match status" value="1"/>
</dbReference>
<keyword evidence="3" id="KW-0813">Transport</keyword>
<comment type="subcellular location">
    <subcellularLocation>
        <location evidence="1">Mitochondrion inner membrane</location>
    </subcellularLocation>
</comment>
<dbReference type="AlphaFoldDB" id="A0A6A4W0H3"/>
<dbReference type="GO" id="GO:0015078">
    <property type="term" value="F:proton transmembrane transporter activity"/>
    <property type="evidence" value="ECO:0007669"/>
    <property type="project" value="InterPro"/>
</dbReference>
<dbReference type="GO" id="GO:0015986">
    <property type="term" value="P:proton motive force-driven ATP synthesis"/>
    <property type="evidence" value="ECO:0007669"/>
    <property type="project" value="InterPro"/>
</dbReference>
<dbReference type="SUPFAM" id="SSF161065">
    <property type="entry name" value="ATP synthase D chain-like"/>
    <property type="match status" value="1"/>
</dbReference>
<feature type="region of interest" description="Disordered" evidence="10">
    <location>
        <begin position="203"/>
        <end position="222"/>
    </location>
</feature>
<accession>A0A6A4W0H3</accession>
<evidence type="ECO:0000256" key="10">
    <source>
        <dbReference type="SAM" id="MobiDB-lite"/>
    </source>
</evidence>
<dbReference type="Pfam" id="PF05873">
    <property type="entry name" value="Mt_ATP-synt_D"/>
    <property type="match status" value="1"/>
</dbReference>
<dbReference type="EMBL" id="VIIS01001159">
    <property type="protein sequence ID" value="KAF0301507.1"/>
    <property type="molecule type" value="Genomic_DNA"/>
</dbReference>
<dbReference type="InterPro" id="IPR008689">
    <property type="entry name" value="ATP_synth_F0_dsu_mt"/>
</dbReference>
<gene>
    <name evidence="11" type="primary">ATPsynD</name>
    <name evidence="11" type="ORF">FJT64_003131</name>
</gene>